<dbReference type="EMBL" id="BSPB01000006">
    <property type="protein sequence ID" value="GLS13716.1"/>
    <property type="molecule type" value="Genomic_DNA"/>
</dbReference>
<evidence type="ECO:0000313" key="2">
    <source>
        <dbReference type="Proteomes" id="UP001156903"/>
    </source>
</evidence>
<gene>
    <name evidence="1" type="ORF">GCM10007935_11460</name>
</gene>
<evidence type="ECO:0008006" key="3">
    <source>
        <dbReference type="Google" id="ProtNLM"/>
    </source>
</evidence>
<evidence type="ECO:0000313" key="1">
    <source>
        <dbReference type="EMBL" id="GLS13716.1"/>
    </source>
</evidence>
<comment type="caution">
    <text evidence="1">The sequence shown here is derived from an EMBL/GenBank/DDBJ whole genome shotgun (WGS) entry which is preliminary data.</text>
</comment>
<reference evidence="2" key="1">
    <citation type="journal article" date="2019" name="Int. J. Syst. Evol. Microbiol.">
        <title>The Global Catalogue of Microorganisms (GCM) 10K type strain sequencing project: providing services to taxonomists for standard genome sequencing and annotation.</title>
        <authorList>
            <consortium name="The Broad Institute Genomics Platform"/>
            <consortium name="The Broad Institute Genome Sequencing Center for Infectious Disease"/>
            <person name="Wu L."/>
            <person name="Ma J."/>
        </authorList>
    </citation>
    <scope>NUCLEOTIDE SEQUENCE [LARGE SCALE GENOMIC DNA]</scope>
    <source>
        <strain evidence="2">NBRC 109341</strain>
    </source>
</reference>
<sequence length="70" mass="7863">MFGLTPYRRPVFAIQRDIEDASAELGTQLGLQLQAFLHPRLDTAVVVADRQCKRTGLGPSKNVARVRFHE</sequence>
<keyword evidence="2" id="KW-1185">Reference proteome</keyword>
<dbReference type="Proteomes" id="UP001156903">
    <property type="component" value="Unassembled WGS sequence"/>
</dbReference>
<protein>
    <recommendedName>
        <fullName evidence="3">UmuC domain-containing protein</fullName>
    </recommendedName>
</protein>
<accession>A0ABQ6C5T4</accession>
<proteinExistence type="predicted"/>
<organism evidence="1 2">
    <name type="scientific">Hydrogenophaga electricum</name>
    <dbReference type="NCBI Taxonomy" id="1230953"/>
    <lineage>
        <taxon>Bacteria</taxon>
        <taxon>Pseudomonadati</taxon>
        <taxon>Pseudomonadota</taxon>
        <taxon>Betaproteobacteria</taxon>
        <taxon>Burkholderiales</taxon>
        <taxon>Comamonadaceae</taxon>
        <taxon>Hydrogenophaga</taxon>
    </lineage>
</organism>
<name>A0ABQ6C5T4_9BURK</name>